<dbReference type="InterPro" id="IPR000253">
    <property type="entry name" value="FHA_dom"/>
</dbReference>
<dbReference type="Proteomes" id="UP000028547">
    <property type="component" value="Unassembled WGS sequence"/>
</dbReference>
<proteinExistence type="predicted"/>
<reference evidence="2 3" key="1">
    <citation type="submission" date="2014-07" db="EMBL/GenBank/DDBJ databases">
        <title>Draft Genome Sequence of Gephyronic Acid Producer, Cystobacter violaceus Strain Cb vi76.</title>
        <authorList>
            <person name="Stevens D.C."/>
            <person name="Young J."/>
            <person name="Carmichael R."/>
            <person name="Tan J."/>
            <person name="Taylor R.E."/>
        </authorList>
    </citation>
    <scope>NUCLEOTIDE SEQUENCE [LARGE SCALE GENOMIC DNA]</scope>
    <source>
        <strain evidence="2 3">Cb vi76</strain>
    </source>
</reference>
<evidence type="ECO:0000259" key="1">
    <source>
        <dbReference type="PROSITE" id="PS50006"/>
    </source>
</evidence>
<name>A0A084SZ73_9BACT</name>
<protein>
    <recommendedName>
        <fullName evidence="1">FHA domain-containing protein</fullName>
    </recommendedName>
</protein>
<accession>A0A084SZ73</accession>
<evidence type="ECO:0000313" key="3">
    <source>
        <dbReference type="Proteomes" id="UP000028547"/>
    </source>
</evidence>
<feature type="domain" description="FHA" evidence="1">
    <location>
        <begin position="246"/>
        <end position="297"/>
    </location>
</feature>
<dbReference type="EMBL" id="JPMI01000041">
    <property type="protein sequence ID" value="KFA93758.1"/>
    <property type="molecule type" value="Genomic_DNA"/>
</dbReference>
<evidence type="ECO:0000313" key="2">
    <source>
        <dbReference type="EMBL" id="KFA93758.1"/>
    </source>
</evidence>
<comment type="caution">
    <text evidence="2">The sequence shown here is derived from an EMBL/GenBank/DDBJ whole genome shotgun (WGS) entry which is preliminary data.</text>
</comment>
<dbReference type="InterPro" id="IPR008984">
    <property type="entry name" value="SMAD_FHA_dom_sf"/>
</dbReference>
<dbReference type="AlphaFoldDB" id="A0A084SZ73"/>
<dbReference type="CDD" id="cd00060">
    <property type="entry name" value="FHA"/>
    <property type="match status" value="1"/>
</dbReference>
<dbReference type="PROSITE" id="PS50006">
    <property type="entry name" value="FHA_DOMAIN"/>
    <property type="match status" value="1"/>
</dbReference>
<dbReference type="Gene3D" id="2.60.200.20">
    <property type="match status" value="1"/>
</dbReference>
<gene>
    <name evidence="2" type="ORF">Q664_07080</name>
</gene>
<organism evidence="2 3">
    <name type="scientific">Archangium violaceum Cb vi76</name>
    <dbReference type="NCBI Taxonomy" id="1406225"/>
    <lineage>
        <taxon>Bacteria</taxon>
        <taxon>Pseudomonadati</taxon>
        <taxon>Myxococcota</taxon>
        <taxon>Myxococcia</taxon>
        <taxon>Myxococcales</taxon>
        <taxon>Cystobacterineae</taxon>
        <taxon>Archangiaceae</taxon>
        <taxon>Archangium</taxon>
    </lineage>
</organism>
<dbReference type="SUPFAM" id="SSF49879">
    <property type="entry name" value="SMAD/FHA domain"/>
    <property type="match status" value="1"/>
</dbReference>
<dbReference type="RefSeq" id="WP_043391236.1">
    <property type="nucleotide sequence ID" value="NZ_JPMI01000041.1"/>
</dbReference>
<sequence>MPHENHRTRLGGTDLPPFLHSPLEMREAFIAAHEELSELAREARRSTVLVAAVDEHARVVDAVELDSGQSLVIGRHTGCGLRLGCDSLSLRHLVAHARPATPGTPPLLWLWDLHTGRPFMTEDGRFNAAVRTQGPLYAAVGPYALLFIPLQGPGEAPWPARAEAAWHALPARRFLDQRSAGTAALPRPGRRRLDGRLHQTDISCLDALRTLNEPGELESPWAELRLEWEGRVERHVLSRERLEQGVLLGRYERCGIHLSQGLGSLSRVHLLLVRLGEEVLAIDTASTNGTWRGHREIETTRLHEQDSLMLGKRLRLHWRRLRPAGTERD</sequence>
<dbReference type="Pfam" id="PF00498">
    <property type="entry name" value="FHA"/>
    <property type="match status" value="1"/>
</dbReference>